<gene>
    <name evidence="1" type="ORF">FHW12_000298</name>
</gene>
<organism evidence="1 2">
    <name type="scientific">Dokdonella fugitiva</name>
    <dbReference type="NCBI Taxonomy" id="328517"/>
    <lineage>
        <taxon>Bacteria</taxon>
        <taxon>Pseudomonadati</taxon>
        <taxon>Pseudomonadota</taxon>
        <taxon>Gammaproteobacteria</taxon>
        <taxon>Lysobacterales</taxon>
        <taxon>Rhodanobacteraceae</taxon>
        <taxon>Dokdonella</taxon>
    </lineage>
</organism>
<comment type="caution">
    <text evidence="1">The sequence shown here is derived from an EMBL/GenBank/DDBJ whole genome shotgun (WGS) entry which is preliminary data.</text>
</comment>
<dbReference type="Proteomes" id="UP000550401">
    <property type="component" value="Unassembled WGS sequence"/>
</dbReference>
<evidence type="ECO:0008006" key="3">
    <source>
        <dbReference type="Google" id="ProtNLM"/>
    </source>
</evidence>
<reference evidence="1 2" key="1">
    <citation type="submission" date="2020-07" db="EMBL/GenBank/DDBJ databases">
        <title>Genomic Encyclopedia of Type Strains, Phase IV (KMG-V): Genome sequencing to study the core and pangenomes of soil and plant-associated prokaryotes.</title>
        <authorList>
            <person name="Whitman W."/>
        </authorList>
    </citation>
    <scope>NUCLEOTIDE SEQUENCE [LARGE SCALE GENOMIC DNA]</scope>
    <source>
        <strain evidence="1 2">RH2WT43</strain>
    </source>
</reference>
<evidence type="ECO:0000313" key="2">
    <source>
        <dbReference type="Proteomes" id="UP000550401"/>
    </source>
</evidence>
<dbReference type="EMBL" id="JACGXL010000001">
    <property type="protein sequence ID" value="MBA8886107.1"/>
    <property type="molecule type" value="Genomic_DNA"/>
</dbReference>
<accession>A0A839EP87</accession>
<keyword evidence="2" id="KW-1185">Reference proteome</keyword>
<name>A0A839EP87_9GAMM</name>
<proteinExistence type="predicted"/>
<dbReference type="AlphaFoldDB" id="A0A839EP87"/>
<protein>
    <recommendedName>
        <fullName evidence="3">ASCH domain-containing protein</fullName>
    </recommendedName>
</protein>
<dbReference type="RefSeq" id="WP_182529217.1">
    <property type="nucleotide sequence ID" value="NZ_JACGXL010000001.1"/>
</dbReference>
<evidence type="ECO:0000313" key="1">
    <source>
        <dbReference type="EMBL" id="MBA8886107.1"/>
    </source>
</evidence>
<sequence length="268" mass="30104">MRERPILMSAPMVRAILAGTKSQTRRAVKLPHAHPLGEWEPTTFGGTDARGIEHDEQAAIWHTRTGETFGCPYGVPGDSLWVRETWTWTGGSLNHPHDAPLPAGAYDELSVRYAADGAKRTIETGGRVLPVPKQPPRRDGEVYSLRDAPADFVYTGDNTYMDRLDRWWKRKIPGIHMPRWASRITLEVTDVRVERLQAISEADAWAEGVEHGVDHLPDQAIYAAARRLGTTFEDARPSFVALWESINGACSWDANPWVWVVSFKRIEA</sequence>